<keyword evidence="2" id="KW-0732">Signal</keyword>
<feature type="region of interest" description="Disordered" evidence="1">
    <location>
        <begin position="106"/>
        <end position="133"/>
    </location>
</feature>
<evidence type="ECO:0000313" key="5">
    <source>
        <dbReference type="Proteomes" id="UP000503251"/>
    </source>
</evidence>
<dbReference type="Pfam" id="PF08239">
    <property type="entry name" value="SH3_3"/>
    <property type="match status" value="1"/>
</dbReference>
<evidence type="ECO:0000259" key="3">
    <source>
        <dbReference type="PROSITE" id="PS51781"/>
    </source>
</evidence>
<dbReference type="EMBL" id="CP039543">
    <property type="protein sequence ID" value="QJT10418.1"/>
    <property type="molecule type" value="Genomic_DNA"/>
</dbReference>
<evidence type="ECO:0000256" key="1">
    <source>
        <dbReference type="SAM" id="MobiDB-lite"/>
    </source>
</evidence>
<accession>A0ABX6NK61</accession>
<feature type="chain" id="PRO_5046995067" evidence="2">
    <location>
        <begin position="28"/>
        <end position="133"/>
    </location>
</feature>
<organism evidence="4 5">
    <name type="scientific">Oceanidesulfovibrio marinus</name>
    <dbReference type="NCBI Taxonomy" id="370038"/>
    <lineage>
        <taxon>Bacteria</taxon>
        <taxon>Pseudomonadati</taxon>
        <taxon>Thermodesulfobacteriota</taxon>
        <taxon>Desulfovibrionia</taxon>
        <taxon>Desulfovibrionales</taxon>
        <taxon>Desulfovibrionaceae</taxon>
        <taxon>Oceanidesulfovibrio</taxon>
    </lineage>
</organism>
<dbReference type="InterPro" id="IPR003646">
    <property type="entry name" value="SH3-like_bac-type"/>
</dbReference>
<feature type="domain" description="SH3b" evidence="3">
    <location>
        <begin position="37"/>
        <end position="100"/>
    </location>
</feature>
<name>A0ABX6NK61_9BACT</name>
<feature type="signal peptide" evidence="2">
    <location>
        <begin position="1"/>
        <end position="27"/>
    </location>
</feature>
<feature type="compositionally biased region" description="Basic and acidic residues" evidence="1">
    <location>
        <begin position="106"/>
        <end position="126"/>
    </location>
</feature>
<dbReference type="PROSITE" id="PS51781">
    <property type="entry name" value="SH3B"/>
    <property type="match status" value="1"/>
</dbReference>
<reference evidence="4 5" key="1">
    <citation type="submission" date="2019-04" db="EMBL/GenBank/DDBJ databases">
        <title>Isolation and culture of sulfate reducing bacteria from the cold seep of the South China Sea.</title>
        <authorList>
            <person name="Sun C."/>
            <person name="Liu R."/>
        </authorList>
    </citation>
    <scope>NUCLEOTIDE SEQUENCE [LARGE SCALE GENOMIC DNA]</scope>
    <source>
        <strain evidence="4 5">CS1</strain>
    </source>
</reference>
<keyword evidence="5" id="KW-1185">Reference proteome</keyword>
<gene>
    <name evidence="4" type="ORF">E8L03_16410</name>
</gene>
<sequence length="133" mass="14684">MHTRSRLPLRLLLACAFASCLVALGCASNTGGSSYISRTSTVTAYRLNVRADPSINAPVLDVISRGQSVDVLSRRYNWIKIRTPNHHVGWSYGAFLSGFNIPKPESKAPEYKEAQPEKKESEEPKSEQPPVVL</sequence>
<proteinExistence type="predicted"/>
<evidence type="ECO:0000313" key="4">
    <source>
        <dbReference type="EMBL" id="QJT10418.1"/>
    </source>
</evidence>
<dbReference type="RefSeq" id="WP_171267956.1">
    <property type="nucleotide sequence ID" value="NZ_CP039543.1"/>
</dbReference>
<dbReference type="SMART" id="SM00287">
    <property type="entry name" value="SH3b"/>
    <property type="match status" value="1"/>
</dbReference>
<dbReference type="Gene3D" id="2.30.30.40">
    <property type="entry name" value="SH3 Domains"/>
    <property type="match status" value="1"/>
</dbReference>
<dbReference type="PROSITE" id="PS51257">
    <property type="entry name" value="PROKAR_LIPOPROTEIN"/>
    <property type="match status" value="1"/>
</dbReference>
<evidence type="ECO:0000256" key="2">
    <source>
        <dbReference type="SAM" id="SignalP"/>
    </source>
</evidence>
<dbReference type="Proteomes" id="UP000503251">
    <property type="component" value="Chromosome"/>
</dbReference>
<protein>
    <submittedName>
        <fullName evidence="4">SH3 domain-containing protein</fullName>
    </submittedName>
</protein>